<reference evidence="3" key="1">
    <citation type="submission" date="2022-11" db="UniProtKB">
        <authorList>
            <consortium name="WormBaseParasite"/>
        </authorList>
    </citation>
    <scope>IDENTIFICATION</scope>
</reference>
<evidence type="ECO:0000313" key="2">
    <source>
        <dbReference type="Proteomes" id="UP000887581"/>
    </source>
</evidence>
<evidence type="ECO:0000256" key="1">
    <source>
        <dbReference type="SAM" id="MobiDB-lite"/>
    </source>
</evidence>
<dbReference type="WBParaSite" id="sdigi.contig9.g1053.t1">
    <property type="protein sequence ID" value="sdigi.contig9.g1053.t1"/>
    <property type="gene ID" value="sdigi.contig9.g1053"/>
</dbReference>
<organism evidence="2 3">
    <name type="scientific">Setaria digitata</name>
    <dbReference type="NCBI Taxonomy" id="48799"/>
    <lineage>
        <taxon>Eukaryota</taxon>
        <taxon>Metazoa</taxon>
        <taxon>Ecdysozoa</taxon>
        <taxon>Nematoda</taxon>
        <taxon>Chromadorea</taxon>
        <taxon>Rhabditida</taxon>
        <taxon>Spirurina</taxon>
        <taxon>Spiruromorpha</taxon>
        <taxon>Filarioidea</taxon>
        <taxon>Setariidae</taxon>
        <taxon>Setaria</taxon>
    </lineage>
</organism>
<feature type="region of interest" description="Disordered" evidence="1">
    <location>
        <begin position="77"/>
        <end position="99"/>
    </location>
</feature>
<dbReference type="Proteomes" id="UP000887581">
    <property type="component" value="Unplaced"/>
</dbReference>
<evidence type="ECO:0000313" key="3">
    <source>
        <dbReference type="WBParaSite" id="sdigi.contig9.g1053.t1"/>
    </source>
</evidence>
<proteinExistence type="predicted"/>
<sequence>MLLLKKKDNNSKRSGKVKRIWLGQVRGLELVRDVLVPTDASPYVRERGKCRDSRGLKRQEKDESYLRPGSVALALGKHPALAHRQQPITPTREDASTRTPSTYSTHVFHLCASRVPSYVHAHRSCIAQSYDGSCRT</sequence>
<protein>
    <submittedName>
        <fullName evidence="3">Uncharacterized protein</fullName>
    </submittedName>
</protein>
<dbReference type="AlphaFoldDB" id="A0A915Q6B0"/>
<name>A0A915Q6B0_9BILA</name>
<accession>A0A915Q6B0</accession>
<keyword evidence="2" id="KW-1185">Reference proteome</keyword>